<dbReference type="Proteomes" id="UP000282311">
    <property type="component" value="Unassembled WGS sequence"/>
</dbReference>
<comment type="caution">
    <text evidence="2">The sequence shown here is derived from an EMBL/GenBank/DDBJ whole genome shotgun (WGS) entry which is preliminary data.</text>
</comment>
<dbReference type="PROSITE" id="PS51186">
    <property type="entry name" value="GNAT"/>
    <property type="match status" value="1"/>
</dbReference>
<evidence type="ECO:0000313" key="3">
    <source>
        <dbReference type="Proteomes" id="UP000282311"/>
    </source>
</evidence>
<sequence length="169" mass="18985">MQRAIPEWRFVPMTEPHGRDICTWRYPEPYAVFNWSPWDELAEGPSEFADPLLREEQFESVLDAGGALLGFAQFFPIAGWTRLGLGLHPDLCGQGLGPSFTRAIAGRAMQRNPLNKIDLEVMTSNTRAIRTYLKAGFVISDTYVRATPTVPAEFHCMVYEGDSPPGMIY</sequence>
<dbReference type="RefSeq" id="WP_120746153.1">
    <property type="nucleotide sequence ID" value="NZ_RBAH01000003.1"/>
</dbReference>
<proteinExistence type="predicted"/>
<gene>
    <name evidence="2" type="ORF">D7M11_05450</name>
</gene>
<accession>A0A3B0CMP4</accession>
<feature type="domain" description="N-acetyltransferase" evidence="1">
    <location>
        <begin position="19"/>
        <end position="165"/>
    </location>
</feature>
<dbReference type="Pfam" id="PF00583">
    <property type="entry name" value="Acetyltransf_1"/>
    <property type="match status" value="1"/>
</dbReference>
<dbReference type="InterPro" id="IPR000182">
    <property type="entry name" value="GNAT_dom"/>
</dbReference>
<dbReference type="Gene3D" id="3.40.630.30">
    <property type="match status" value="1"/>
</dbReference>
<reference evidence="2 3" key="1">
    <citation type="journal article" date="2007" name="Int. J. Syst. Evol. Microbiol.">
        <title>Paenibacillus ginsengarvi sp. nov., isolated from soil from ginseng cultivation.</title>
        <authorList>
            <person name="Yoon M.H."/>
            <person name="Ten L.N."/>
            <person name="Im W.T."/>
        </authorList>
    </citation>
    <scope>NUCLEOTIDE SEQUENCE [LARGE SCALE GENOMIC DNA]</scope>
    <source>
        <strain evidence="2 3">KCTC 13059</strain>
    </source>
</reference>
<evidence type="ECO:0000313" key="2">
    <source>
        <dbReference type="EMBL" id="RKN85784.1"/>
    </source>
</evidence>
<keyword evidence="2" id="KW-0808">Transferase</keyword>
<dbReference type="EMBL" id="RBAH01000003">
    <property type="protein sequence ID" value="RKN85784.1"/>
    <property type="molecule type" value="Genomic_DNA"/>
</dbReference>
<protein>
    <submittedName>
        <fullName evidence="2">N-acetyltransferase</fullName>
    </submittedName>
</protein>
<dbReference type="InterPro" id="IPR016181">
    <property type="entry name" value="Acyl_CoA_acyltransferase"/>
</dbReference>
<name>A0A3B0CMP4_9BACL</name>
<organism evidence="2 3">
    <name type="scientific">Paenibacillus ginsengarvi</name>
    <dbReference type="NCBI Taxonomy" id="400777"/>
    <lineage>
        <taxon>Bacteria</taxon>
        <taxon>Bacillati</taxon>
        <taxon>Bacillota</taxon>
        <taxon>Bacilli</taxon>
        <taxon>Bacillales</taxon>
        <taxon>Paenibacillaceae</taxon>
        <taxon>Paenibacillus</taxon>
    </lineage>
</organism>
<dbReference type="AlphaFoldDB" id="A0A3B0CMP4"/>
<dbReference type="SUPFAM" id="SSF55729">
    <property type="entry name" value="Acyl-CoA N-acyltransferases (Nat)"/>
    <property type="match status" value="1"/>
</dbReference>
<keyword evidence="3" id="KW-1185">Reference proteome</keyword>
<dbReference type="OrthoDB" id="423921at2"/>
<dbReference type="GO" id="GO:0016747">
    <property type="term" value="F:acyltransferase activity, transferring groups other than amino-acyl groups"/>
    <property type="evidence" value="ECO:0007669"/>
    <property type="project" value="InterPro"/>
</dbReference>
<evidence type="ECO:0000259" key="1">
    <source>
        <dbReference type="PROSITE" id="PS51186"/>
    </source>
</evidence>